<accession>A0ABV6JMK3</accession>
<evidence type="ECO:0000256" key="2">
    <source>
        <dbReference type="ARBA" id="ARBA00005695"/>
    </source>
</evidence>
<dbReference type="InterPro" id="IPR030678">
    <property type="entry name" value="Peptide/Ni-bd"/>
</dbReference>
<dbReference type="CDD" id="cd08498">
    <property type="entry name" value="PBP2_NikA_DppA_OppA_like_2"/>
    <property type="match status" value="1"/>
</dbReference>
<reference evidence="7 8" key="1">
    <citation type="submission" date="2024-09" db="EMBL/GenBank/DDBJ databases">
        <authorList>
            <person name="Sun Q."/>
            <person name="Mori K."/>
        </authorList>
    </citation>
    <scope>NUCLEOTIDE SEQUENCE [LARGE SCALE GENOMIC DNA]</scope>
    <source>
        <strain evidence="7 8">TBRC 5777</strain>
    </source>
</reference>
<keyword evidence="4 5" id="KW-0732">Signal</keyword>
<organism evidence="7 8">
    <name type="scientific">Roseomonas elaeocarpi</name>
    <dbReference type="NCBI Taxonomy" id="907779"/>
    <lineage>
        <taxon>Bacteria</taxon>
        <taxon>Pseudomonadati</taxon>
        <taxon>Pseudomonadota</taxon>
        <taxon>Alphaproteobacteria</taxon>
        <taxon>Acetobacterales</taxon>
        <taxon>Roseomonadaceae</taxon>
        <taxon>Roseomonas</taxon>
    </lineage>
</organism>
<dbReference type="InterPro" id="IPR039424">
    <property type="entry name" value="SBP_5"/>
</dbReference>
<feature type="signal peptide" evidence="5">
    <location>
        <begin position="1"/>
        <end position="27"/>
    </location>
</feature>
<comment type="caution">
    <text evidence="7">The sequence shown here is derived from an EMBL/GenBank/DDBJ whole genome shotgun (WGS) entry which is preliminary data.</text>
</comment>
<keyword evidence="8" id="KW-1185">Reference proteome</keyword>
<dbReference type="Gene3D" id="3.40.190.10">
    <property type="entry name" value="Periplasmic binding protein-like II"/>
    <property type="match status" value="1"/>
</dbReference>
<evidence type="ECO:0000259" key="6">
    <source>
        <dbReference type="Pfam" id="PF00496"/>
    </source>
</evidence>
<dbReference type="EMBL" id="JBHLUN010000001">
    <property type="protein sequence ID" value="MFC0406950.1"/>
    <property type="molecule type" value="Genomic_DNA"/>
</dbReference>
<dbReference type="Pfam" id="PF00496">
    <property type="entry name" value="SBP_bac_5"/>
    <property type="match status" value="1"/>
</dbReference>
<sequence>MPRPIPPLRRHLGRTVLGLSLATGLLAAPPAAPSARAEALRIAIGGSVISFDPHFYNAAPNSSASAHVFERLIQRDAQGAMQPGLALSWKPVSETVWEIKLRPGVTWHDGVPFTADDVVFTLARVPEVPNSPGSFAAFVRGIRKVEAVDPLTLRIETPGPYPMLPSDLASLFIVSRHAGEGAATEDYSSGKAAIGTGPYRFGLYRANDRAEFTRYDGWWGAKDPAWAQPWEAVSYRFIASDGSRTAALLSGDVDVIDQVPSADLPRLRRDPKVRIAETQGQRVMYINFDRSRRAEVPFVTDNDGKPLPRNPFDDVRVRRALSISINREALAERVMEGTASATGQWLPPGSFGYEPSITVPKPDPEGARRRLREAGYPQGFRLTLHSPNDRYPGDARTAQAVAQMWTRIGVQTQVEALPWAGFAPRSAKQDFAARLAGWGSTSGDASSLLVGIIGTYDREKGTGASNAVRYSNPALDTLRDRALGTLDDGQREALLREAVRMATDDTAFVPLFLLINSWATRADLRYEPRRDEGTYAMQVHRAN</sequence>
<gene>
    <name evidence="7" type="ORF">ACFFGY_01730</name>
</gene>
<dbReference type="Gene3D" id="3.90.76.10">
    <property type="entry name" value="Dipeptide-binding Protein, Domain 1"/>
    <property type="match status" value="1"/>
</dbReference>
<dbReference type="PIRSF" id="PIRSF002741">
    <property type="entry name" value="MppA"/>
    <property type="match status" value="1"/>
</dbReference>
<dbReference type="InterPro" id="IPR006311">
    <property type="entry name" value="TAT_signal"/>
</dbReference>
<dbReference type="PROSITE" id="PS51318">
    <property type="entry name" value="TAT"/>
    <property type="match status" value="1"/>
</dbReference>
<evidence type="ECO:0000313" key="8">
    <source>
        <dbReference type="Proteomes" id="UP001589865"/>
    </source>
</evidence>
<proteinExistence type="inferred from homology"/>
<dbReference type="InterPro" id="IPR000914">
    <property type="entry name" value="SBP_5_dom"/>
</dbReference>
<evidence type="ECO:0000256" key="3">
    <source>
        <dbReference type="ARBA" id="ARBA00022448"/>
    </source>
</evidence>
<dbReference type="PANTHER" id="PTHR30290">
    <property type="entry name" value="PERIPLASMIC BINDING COMPONENT OF ABC TRANSPORTER"/>
    <property type="match status" value="1"/>
</dbReference>
<name>A0ABV6JMK3_9PROT</name>
<evidence type="ECO:0000313" key="7">
    <source>
        <dbReference type="EMBL" id="MFC0406950.1"/>
    </source>
</evidence>
<keyword evidence="3" id="KW-0813">Transport</keyword>
<evidence type="ECO:0000256" key="1">
    <source>
        <dbReference type="ARBA" id="ARBA00004418"/>
    </source>
</evidence>
<feature type="domain" description="Solute-binding protein family 5" evidence="6">
    <location>
        <begin position="81"/>
        <end position="450"/>
    </location>
</feature>
<comment type="similarity">
    <text evidence="2">Belongs to the bacterial solute-binding protein 5 family.</text>
</comment>
<dbReference type="PANTHER" id="PTHR30290:SF9">
    <property type="entry name" value="OLIGOPEPTIDE-BINDING PROTEIN APPA"/>
    <property type="match status" value="1"/>
</dbReference>
<dbReference type="RefSeq" id="WP_377042639.1">
    <property type="nucleotide sequence ID" value="NZ_JBHLUN010000001.1"/>
</dbReference>
<dbReference type="SUPFAM" id="SSF53850">
    <property type="entry name" value="Periplasmic binding protein-like II"/>
    <property type="match status" value="1"/>
</dbReference>
<feature type="chain" id="PRO_5047420094" evidence="5">
    <location>
        <begin position="28"/>
        <end position="543"/>
    </location>
</feature>
<dbReference type="Proteomes" id="UP001589865">
    <property type="component" value="Unassembled WGS sequence"/>
</dbReference>
<evidence type="ECO:0000256" key="4">
    <source>
        <dbReference type="ARBA" id="ARBA00022729"/>
    </source>
</evidence>
<protein>
    <submittedName>
        <fullName evidence="7">ABC transporter substrate-binding protein</fullName>
    </submittedName>
</protein>
<evidence type="ECO:0000256" key="5">
    <source>
        <dbReference type="SAM" id="SignalP"/>
    </source>
</evidence>
<comment type="subcellular location">
    <subcellularLocation>
        <location evidence="1">Periplasm</location>
    </subcellularLocation>
</comment>
<dbReference type="Gene3D" id="3.10.105.10">
    <property type="entry name" value="Dipeptide-binding Protein, Domain 3"/>
    <property type="match status" value="1"/>
</dbReference>